<feature type="region of interest" description="Disordered" evidence="1">
    <location>
        <begin position="36"/>
        <end position="61"/>
    </location>
</feature>
<evidence type="ECO:0000256" key="2">
    <source>
        <dbReference type="SAM" id="SignalP"/>
    </source>
</evidence>
<feature type="chain" id="PRO_5040513418" evidence="2">
    <location>
        <begin position="26"/>
        <end position="185"/>
    </location>
</feature>
<feature type="signal peptide" evidence="2">
    <location>
        <begin position="1"/>
        <end position="25"/>
    </location>
</feature>
<proteinExistence type="predicted"/>
<feature type="compositionally biased region" description="Low complexity" evidence="1">
    <location>
        <begin position="36"/>
        <end position="47"/>
    </location>
</feature>
<sequence>MVRLNNSVFILSTIIVALIANSVFAIQNSEYAIEWTSDGSDSTSTGTLRAENNETGADTTISDSLDISLGEYLWTVSVDPGNYHFVCVVGGEIPTTARATTTGSNRSNVSSGKASATNGSGKPSSPASATTTNAKQTTSSNKASSSTTPQTSAPNAGSGAQTLKPNLLNLCLGLGAIASVIIKYF</sequence>
<feature type="compositionally biased region" description="Low complexity" evidence="1">
    <location>
        <begin position="137"/>
        <end position="154"/>
    </location>
</feature>
<protein>
    <submittedName>
        <fullName evidence="3">9778_t:CDS:1</fullName>
    </submittedName>
</protein>
<reference evidence="3" key="1">
    <citation type="submission" date="2021-06" db="EMBL/GenBank/DDBJ databases">
        <authorList>
            <person name="Kallberg Y."/>
            <person name="Tangrot J."/>
            <person name="Rosling A."/>
        </authorList>
    </citation>
    <scope>NUCLEOTIDE SEQUENCE</scope>
    <source>
        <strain evidence="3">AZ414A</strain>
    </source>
</reference>
<evidence type="ECO:0000313" key="4">
    <source>
        <dbReference type="Proteomes" id="UP000789706"/>
    </source>
</evidence>
<comment type="caution">
    <text evidence="3">The sequence shown here is derived from an EMBL/GenBank/DDBJ whole genome shotgun (WGS) entry which is preliminary data.</text>
</comment>
<dbReference type="AlphaFoldDB" id="A0A9N8YXX0"/>
<feature type="compositionally biased region" description="Polar residues" evidence="1">
    <location>
        <begin position="97"/>
        <end position="136"/>
    </location>
</feature>
<organism evidence="3 4">
    <name type="scientific">Diversispora eburnea</name>
    <dbReference type="NCBI Taxonomy" id="1213867"/>
    <lineage>
        <taxon>Eukaryota</taxon>
        <taxon>Fungi</taxon>
        <taxon>Fungi incertae sedis</taxon>
        <taxon>Mucoromycota</taxon>
        <taxon>Glomeromycotina</taxon>
        <taxon>Glomeromycetes</taxon>
        <taxon>Diversisporales</taxon>
        <taxon>Diversisporaceae</taxon>
        <taxon>Diversispora</taxon>
    </lineage>
</organism>
<accession>A0A9N8YXX0</accession>
<evidence type="ECO:0000256" key="1">
    <source>
        <dbReference type="SAM" id="MobiDB-lite"/>
    </source>
</evidence>
<dbReference type="EMBL" id="CAJVPK010000159">
    <property type="protein sequence ID" value="CAG8462960.1"/>
    <property type="molecule type" value="Genomic_DNA"/>
</dbReference>
<keyword evidence="2" id="KW-0732">Signal</keyword>
<gene>
    <name evidence="3" type="ORF">DEBURN_LOCUS2776</name>
</gene>
<dbReference type="OrthoDB" id="10602016at2759"/>
<feature type="region of interest" description="Disordered" evidence="1">
    <location>
        <begin position="97"/>
        <end position="159"/>
    </location>
</feature>
<name>A0A9N8YXX0_9GLOM</name>
<dbReference type="Proteomes" id="UP000789706">
    <property type="component" value="Unassembled WGS sequence"/>
</dbReference>
<keyword evidence="4" id="KW-1185">Reference proteome</keyword>
<evidence type="ECO:0000313" key="3">
    <source>
        <dbReference type="EMBL" id="CAG8462960.1"/>
    </source>
</evidence>